<dbReference type="Gene3D" id="1.20.1560.10">
    <property type="entry name" value="ABC transporter type 1, transmembrane domain"/>
    <property type="match status" value="1"/>
</dbReference>
<sequence>MGDAPRTRRLLHLLRGSPRMTGGAGVPVEGRDVLRRAITGQWRHTAGGSVLAAGHQACEALVPVMVGLVIDRAIATGDAGEVARWIAALAVVFAVLSLSYRFSFRLAERASELAAHDLRTELAGRVLRARGGAETGRLPGELVAVATQDAKRVGAVNVAVASAISALAGLLAGGVALLRVSVPLGLLVLLGTPPLLLLAHLLGRPLERRSGDEQERAAHASGVAADLIAGLRVLKGIGAEAAAVGRYRRTSRDSLAATLRAARAQAWHDGGMLILTGVFIAVVALVGGRLAAQGEISVGQLVAAVGLAQFLLSPLSILSWANGELAQGRASAARVASVLAAPPAVTGGDGTLPQDVRGRIRLREVTHDALRGLSLDVAPGELVGVVTADPAVAASLLRVLNRTADPSSGVVELDGVPLSGLDPAEVRRAVVVAEHDADLFEGTLLGNVTAAVPPDAAPDTVEAAMAAAAADEIARVLPHGAATALTERGRSLSGGQRQRVALARALATGAPVLVLHDPTTAVDAVTEARIADGIRKVRSGRTTIMVVTSPALLAAADRVVFVDGGASTAEGTHAELVHGDEAYRTTVLA</sequence>
<comment type="subcellular location">
    <subcellularLocation>
        <location evidence="1">Cell membrane</location>
        <topology evidence="1">Multi-pass membrane protein</topology>
    </subcellularLocation>
</comment>
<dbReference type="InterPro" id="IPR017871">
    <property type="entry name" value="ABC_transporter-like_CS"/>
</dbReference>
<dbReference type="InterPro" id="IPR011527">
    <property type="entry name" value="ABC1_TM_dom"/>
</dbReference>
<dbReference type="Pfam" id="PF00005">
    <property type="entry name" value="ABC_tran"/>
    <property type="match status" value="1"/>
</dbReference>
<dbReference type="PROSITE" id="PS00211">
    <property type="entry name" value="ABC_TRANSPORTER_1"/>
    <property type="match status" value="1"/>
</dbReference>
<evidence type="ECO:0000256" key="3">
    <source>
        <dbReference type="ARBA" id="ARBA00022989"/>
    </source>
</evidence>
<organism evidence="8 9">
    <name type="scientific">Streptosporangium becharense</name>
    <dbReference type="NCBI Taxonomy" id="1816182"/>
    <lineage>
        <taxon>Bacteria</taxon>
        <taxon>Bacillati</taxon>
        <taxon>Actinomycetota</taxon>
        <taxon>Actinomycetes</taxon>
        <taxon>Streptosporangiales</taxon>
        <taxon>Streptosporangiaceae</taxon>
        <taxon>Streptosporangium</taxon>
    </lineage>
</organism>
<keyword evidence="8" id="KW-0067">ATP-binding</keyword>
<dbReference type="GO" id="GO:0005886">
    <property type="term" value="C:plasma membrane"/>
    <property type="evidence" value="ECO:0007669"/>
    <property type="project" value="UniProtKB-SubCell"/>
</dbReference>
<dbReference type="PROSITE" id="PS50893">
    <property type="entry name" value="ABC_TRANSPORTER_2"/>
    <property type="match status" value="1"/>
</dbReference>
<evidence type="ECO:0000256" key="2">
    <source>
        <dbReference type="ARBA" id="ARBA00022692"/>
    </source>
</evidence>
<feature type="domain" description="ABC transmembrane type-1" evidence="7">
    <location>
        <begin position="46"/>
        <end position="327"/>
    </location>
</feature>
<evidence type="ECO:0000256" key="1">
    <source>
        <dbReference type="ARBA" id="ARBA00004651"/>
    </source>
</evidence>
<proteinExistence type="predicted"/>
<dbReference type="PANTHER" id="PTHR43394">
    <property type="entry name" value="ATP-DEPENDENT PERMEASE MDL1, MITOCHONDRIAL"/>
    <property type="match status" value="1"/>
</dbReference>
<keyword evidence="3 5" id="KW-1133">Transmembrane helix</keyword>
<dbReference type="CDD" id="cd07346">
    <property type="entry name" value="ABC_6TM_exporters"/>
    <property type="match status" value="1"/>
</dbReference>
<reference evidence="8 9" key="1">
    <citation type="submission" date="2020-08" db="EMBL/GenBank/DDBJ databases">
        <title>Sequencing the genomes of 1000 actinobacteria strains.</title>
        <authorList>
            <person name="Klenk H.-P."/>
        </authorList>
    </citation>
    <scope>NUCLEOTIDE SEQUENCE [LARGE SCALE GENOMIC DNA]</scope>
    <source>
        <strain evidence="8 9">DSM 46887</strain>
    </source>
</reference>
<dbReference type="AlphaFoldDB" id="A0A7W9IH11"/>
<dbReference type="GO" id="GO:0016887">
    <property type="term" value="F:ATP hydrolysis activity"/>
    <property type="evidence" value="ECO:0007669"/>
    <property type="project" value="InterPro"/>
</dbReference>
<dbReference type="InterPro" id="IPR039421">
    <property type="entry name" value="Type_1_exporter"/>
</dbReference>
<gene>
    <name evidence="8" type="ORF">F4562_003473</name>
</gene>
<evidence type="ECO:0000259" key="7">
    <source>
        <dbReference type="PROSITE" id="PS50929"/>
    </source>
</evidence>
<comment type="caution">
    <text evidence="8">The sequence shown here is derived from an EMBL/GenBank/DDBJ whole genome shotgun (WGS) entry which is preliminary data.</text>
</comment>
<dbReference type="Proteomes" id="UP000540685">
    <property type="component" value="Unassembled WGS sequence"/>
</dbReference>
<evidence type="ECO:0000259" key="6">
    <source>
        <dbReference type="PROSITE" id="PS50893"/>
    </source>
</evidence>
<dbReference type="Gene3D" id="3.40.50.300">
    <property type="entry name" value="P-loop containing nucleotide triphosphate hydrolases"/>
    <property type="match status" value="1"/>
</dbReference>
<dbReference type="PROSITE" id="PS50929">
    <property type="entry name" value="ABC_TM1F"/>
    <property type="match status" value="1"/>
</dbReference>
<dbReference type="Pfam" id="PF00664">
    <property type="entry name" value="ABC_membrane"/>
    <property type="match status" value="1"/>
</dbReference>
<evidence type="ECO:0000313" key="8">
    <source>
        <dbReference type="EMBL" id="MBB5820411.1"/>
    </source>
</evidence>
<dbReference type="EMBL" id="JACHMP010000001">
    <property type="protein sequence ID" value="MBB5820411.1"/>
    <property type="molecule type" value="Genomic_DNA"/>
</dbReference>
<dbReference type="InterPro" id="IPR003439">
    <property type="entry name" value="ABC_transporter-like_ATP-bd"/>
</dbReference>
<evidence type="ECO:0000313" key="9">
    <source>
        <dbReference type="Proteomes" id="UP000540685"/>
    </source>
</evidence>
<feature type="transmembrane region" description="Helical" evidence="5">
    <location>
        <begin position="270"/>
        <end position="292"/>
    </location>
</feature>
<dbReference type="InterPro" id="IPR027417">
    <property type="entry name" value="P-loop_NTPase"/>
</dbReference>
<protein>
    <submittedName>
        <fullName evidence="8">Putative ABC transport system ATP-binding protein</fullName>
    </submittedName>
</protein>
<dbReference type="GO" id="GO:0015421">
    <property type="term" value="F:ABC-type oligopeptide transporter activity"/>
    <property type="evidence" value="ECO:0007669"/>
    <property type="project" value="TreeGrafter"/>
</dbReference>
<evidence type="ECO:0000256" key="4">
    <source>
        <dbReference type="ARBA" id="ARBA00023136"/>
    </source>
</evidence>
<evidence type="ECO:0000256" key="5">
    <source>
        <dbReference type="SAM" id="Phobius"/>
    </source>
</evidence>
<keyword evidence="2 5" id="KW-0812">Transmembrane</keyword>
<accession>A0A7W9IH11</accession>
<keyword evidence="8" id="KW-0547">Nucleotide-binding</keyword>
<name>A0A7W9IH11_9ACTN</name>
<dbReference type="SUPFAM" id="SSF52540">
    <property type="entry name" value="P-loop containing nucleoside triphosphate hydrolases"/>
    <property type="match status" value="1"/>
</dbReference>
<dbReference type="RefSeq" id="WP_311734084.1">
    <property type="nucleotide sequence ID" value="NZ_JACHMP010000001.1"/>
</dbReference>
<keyword evidence="4 5" id="KW-0472">Membrane</keyword>
<dbReference type="SUPFAM" id="SSF90123">
    <property type="entry name" value="ABC transporter transmembrane region"/>
    <property type="match status" value="1"/>
</dbReference>
<dbReference type="InterPro" id="IPR036640">
    <property type="entry name" value="ABC1_TM_sf"/>
</dbReference>
<feature type="transmembrane region" description="Helical" evidence="5">
    <location>
        <begin position="184"/>
        <end position="202"/>
    </location>
</feature>
<feature type="domain" description="ABC transporter" evidence="6">
    <location>
        <begin position="351"/>
        <end position="589"/>
    </location>
</feature>
<dbReference type="GO" id="GO:0005524">
    <property type="term" value="F:ATP binding"/>
    <property type="evidence" value="ECO:0007669"/>
    <property type="project" value="UniProtKB-KW"/>
</dbReference>
<keyword evidence="9" id="KW-1185">Reference proteome</keyword>
<feature type="transmembrane region" description="Helical" evidence="5">
    <location>
        <begin position="82"/>
        <end position="100"/>
    </location>
</feature>
<feature type="transmembrane region" description="Helical" evidence="5">
    <location>
        <begin position="158"/>
        <end position="178"/>
    </location>
</feature>
<dbReference type="PANTHER" id="PTHR43394:SF1">
    <property type="entry name" value="ATP-BINDING CASSETTE SUB-FAMILY B MEMBER 10, MITOCHONDRIAL"/>
    <property type="match status" value="1"/>
</dbReference>